<dbReference type="Proteomes" id="UP000727993">
    <property type="component" value="Unassembled WGS sequence"/>
</dbReference>
<sequence length="126" mass="13956">MATPATFPYRLDNRWKPMFVVLGVRDTDGVDLTEDGMFRAKYGYFSVETPLDNIDHTEITGPHRWYTAVGPRLSFADDGLTFGTNHTSGLCVAFKKPIRKVIGLKNHSALWVSVADPKGLATAIGR</sequence>
<evidence type="ECO:0000313" key="1">
    <source>
        <dbReference type="EMBL" id="MBK9297613.1"/>
    </source>
</evidence>
<proteinExistence type="predicted"/>
<comment type="caution">
    <text evidence="1">The sequence shown here is derived from an EMBL/GenBank/DDBJ whole genome shotgun (WGS) entry which is preliminary data.</text>
</comment>
<dbReference type="AlphaFoldDB" id="A0A936TDQ2"/>
<evidence type="ECO:0000313" key="2">
    <source>
        <dbReference type="Proteomes" id="UP000727993"/>
    </source>
</evidence>
<dbReference type="EMBL" id="JADJZA010000007">
    <property type="protein sequence ID" value="MBK9297613.1"/>
    <property type="molecule type" value="Genomic_DNA"/>
</dbReference>
<reference evidence="1 2" key="1">
    <citation type="submission" date="2020-10" db="EMBL/GenBank/DDBJ databases">
        <title>Connecting structure to function with the recovery of over 1000 high-quality activated sludge metagenome-assembled genomes encoding full-length rRNA genes using long-read sequencing.</title>
        <authorList>
            <person name="Singleton C.M."/>
            <person name="Petriglieri F."/>
            <person name="Kristensen J.M."/>
            <person name="Kirkegaard R.H."/>
            <person name="Michaelsen T.Y."/>
            <person name="Andersen M.H."/>
            <person name="Karst S.M."/>
            <person name="Dueholm M.S."/>
            <person name="Nielsen P.H."/>
            <person name="Albertsen M."/>
        </authorList>
    </citation>
    <scope>NUCLEOTIDE SEQUENCE [LARGE SCALE GENOMIC DNA]</scope>
    <source>
        <strain evidence="1">Lyne_18-Q3-R50-59_MAXAC.006</strain>
    </source>
</reference>
<gene>
    <name evidence="1" type="ORF">IPN02_12435</name>
</gene>
<name>A0A936TDQ2_9ACTN</name>
<organism evidence="1 2">
    <name type="scientific">Candidatus Neomicrothrix subdominans</name>
    <dbReference type="NCBI Taxonomy" id="2954438"/>
    <lineage>
        <taxon>Bacteria</taxon>
        <taxon>Bacillati</taxon>
        <taxon>Actinomycetota</taxon>
        <taxon>Acidimicrobiia</taxon>
        <taxon>Acidimicrobiales</taxon>
        <taxon>Microthrixaceae</taxon>
        <taxon>Candidatus Neomicrothrix</taxon>
    </lineage>
</organism>
<accession>A0A936TDQ2</accession>
<protein>
    <submittedName>
        <fullName evidence="1">Uncharacterized protein</fullName>
    </submittedName>
</protein>